<evidence type="ECO:0000259" key="6">
    <source>
        <dbReference type="Pfam" id="PF00294"/>
    </source>
</evidence>
<gene>
    <name evidence="7" type="ORF">GCM10023187_22560</name>
</gene>
<evidence type="ECO:0000256" key="3">
    <source>
        <dbReference type="ARBA" id="ARBA00022741"/>
    </source>
</evidence>
<evidence type="ECO:0000313" key="7">
    <source>
        <dbReference type="EMBL" id="GAA4404794.1"/>
    </source>
</evidence>
<evidence type="ECO:0000256" key="2">
    <source>
        <dbReference type="ARBA" id="ARBA00022679"/>
    </source>
</evidence>
<dbReference type="PROSITE" id="PS00583">
    <property type="entry name" value="PFKB_KINASES_1"/>
    <property type="match status" value="1"/>
</dbReference>
<dbReference type="GO" id="GO:0016301">
    <property type="term" value="F:kinase activity"/>
    <property type="evidence" value="ECO:0007669"/>
    <property type="project" value="UniProtKB-KW"/>
</dbReference>
<evidence type="ECO:0000256" key="5">
    <source>
        <dbReference type="ARBA" id="ARBA00022840"/>
    </source>
</evidence>
<dbReference type="InterPro" id="IPR023314">
    <property type="entry name" value="Myo_inos_IolC-like_sf"/>
</dbReference>
<evidence type="ECO:0000313" key="8">
    <source>
        <dbReference type="Proteomes" id="UP001500936"/>
    </source>
</evidence>
<dbReference type="InterPro" id="IPR050306">
    <property type="entry name" value="PfkB_Carbo_kinase"/>
</dbReference>
<dbReference type="Gene3D" id="2.20.150.10">
    <property type="entry name" value="putative 5-dehydro-2- deoxygluconokinase"/>
    <property type="match status" value="1"/>
</dbReference>
<organism evidence="7 8">
    <name type="scientific">Nibrella viscosa</name>
    <dbReference type="NCBI Taxonomy" id="1084524"/>
    <lineage>
        <taxon>Bacteria</taxon>
        <taxon>Pseudomonadati</taxon>
        <taxon>Bacteroidota</taxon>
        <taxon>Cytophagia</taxon>
        <taxon>Cytophagales</taxon>
        <taxon>Spirosomataceae</taxon>
        <taxon>Nibrella</taxon>
    </lineage>
</organism>
<comment type="similarity">
    <text evidence="1">Belongs to the carbohydrate kinase PfkB family.</text>
</comment>
<accession>A0ABP8KED7</accession>
<dbReference type="Pfam" id="PF00294">
    <property type="entry name" value="PfkB"/>
    <property type="match status" value="1"/>
</dbReference>
<reference evidence="8" key="1">
    <citation type="journal article" date="2019" name="Int. J. Syst. Evol. Microbiol.">
        <title>The Global Catalogue of Microorganisms (GCM) 10K type strain sequencing project: providing services to taxonomists for standard genome sequencing and annotation.</title>
        <authorList>
            <consortium name="The Broad Institute Genomics Platform"/>
            <consortium name="The Broad Institute Genome Sequencing Center for Infectious Disease"/>
            <person name="Wu L."/>
            <person name="Ma J."/>
        </authorList>
    </citation>
    <scope>NUCLEOTIDE SEQUENCE [LARGE SCALE GENOMIC DNA]</scope>
    <source>
        <strain evidence="8">JCM 17925</strain>
    </source>
</reference>
<dbReference type="InterPro" id="IPR002173">
    <property type="entry name" value="Carboh/pur_kinase_PfkB_CS"/>
</dbReference>
<dbReference type="EMBL" id="BAABHB010000003">
    <property type="protein sequence ID" value="GAA4404794.1"/>
    <property type="molecule type" value="Genomic_DNA"/>
</dbReference>
<keyword evidence="5" id="KW-0067">ATP-binding</keyword>
<comment type="caution">
    <text evidence="7">The sequence shown here is derived from an EMBL/GenBank/DDBJ whole genome shotgun (WGS) entry which is preliminary data.</text>
</comment>
<proteinExistence type="inferred from homology"/>
<feature type="domain" description="Carbohydrate kinase PfkB" evidence="6">
    <location>
        <begin position="19"/>
        <end position="308"/>
    </location>
</feature>
<dbReference type="SUPFAM" id="SSF53613">
    <property type="entry name" value="Ribokinase-like"/>
    <property type="match status" value="1"/>
</dbReference>
<dbReference type="InterPro" id="IPR011611">
    <property type="entry name" value="PfkB_dom"/>
</dbReference>
<keyword evidence="3" id="KW-0547">Nucleotide-binding</keyword>
<dbReference type="RefSeq" id="WP_345267047.1">
    <property type="nucleotide sequence ID" value="NZ_BAABHB010000003.1"/>
</dbReference>
<evidence type="ECO:0000256" key="4">
    <source>
        <dbReference type="ARBA" id="ARBA00022777"/>
    </source>
</evidence>
<dbReference type="Gene3D" id="3.40.1190.20">
    <property type="match status" value="1"/>
</dbReference>
<dbReference type="PANTHER" id="PTHR43085:SF1">
    <property type="entry name" value="PSEUDOURIDINE KINASE-RELATED"/>
    <property type="match status" value="1"/>
</dbReference>
<sequence>MNQPNQTGSPALDRTYALLAVGELLVDLIGHDLAGSLLDSRDFHRYQGGSPANMAANMARLGNRTALVAGVGQDNLGVYLKQRVAEAGVDTRYIVDNAAVPTSIVVVSRTKGTPDFIAYRQADCQIRPEHLPDDLLHQSAIFHTTCFALSRQPAQDAIVEAAGRACRFGAQVSIDANYAGQIWPDRDGARRVIQNYCAAKAFVKLSEDDAARLYGSSQSTDRIIGDFHEMGARLVCLTLGAEGSLVSYDEGRQRVRIPGRRIEVKDATGAGDAYWAGFLTAWLDGKTPEQCAFAGVALAELKLTRNGPLPNKIDRTFLYQSI</sequence>
<dbReference type="InterPro" id="IPR029056">
    <property type="entry name" value="Ribokinase-like"/>
</dbReference>
<dbReference type="PANTHER" id="PTHR43085">
    <property type="entry name" value="HEXOKINASE FAMILY MEMBER"/>
    <property type="match status" value="1"/>
</dbReference>
<dbReference type="Proteomes" id="UP001500936">
    <property type="component" value="Unassembled WGS sequence"/>
</dbReference>
<protein>
    <submittedName>
        <fullName evidence="7">Carbohydrate kinase</fullName>
    </submittedName>
</protein>
<keyword evidence="8" id="KW-1185">Reference proteome</keyword>
<keyword evidence="2" id="KW-0808">Transferase</keyword>
<evidence type="ECO:0000256" key="1">
    <source>
        <dbReference type="ARBA" id="ARBA00010688"/>
    </source>
</evidence>
<dbReference type="CDD" id="cd01166">
    <property type="entry name" value="KdgK"/>
    <property type="match status" value="1"/>
</dbReference>
<name>A0ABP8KED7_9BACT</name>
<keyword evidence="4 7" id="KW-0418">Kinase</keyword>